<accession>A0ABC8UT41</accession>
<proteinExistence type="predicted"/>
<evidence type="ECO:0000259" key="3">
    <source>
        <dbReference type="PROSITE" id="PS50011"/>
    </source>
</evidence>
<dbReference type="PANTHER" id="PTHR27001">
    <property type="entry name" value="OS01G0253100 PROTEIN"/>
    <property type="match status" value="1"/>
</dbReference>
<evidence type="ECO:0000313" key="5">
    <source>
        <dbReference type="Proteomes" id="UP001642360"/>
    </source>
</evidence>
<dbReference type="AlphaFoldDB" id="A0ABC8UT41"/>
<dbReference type="InterPro" id="IPR011009">
    <property type="entry name" value="Kinase-like_dom_sf"/>
</dbReference>
<dbReference type="EMBL" id="CAUOFW020008891">
    <property type="protein sequence ID" value="CAK9184235.1"/>
    <property type="molecule type" value="Genomic_DNA"/>
</dbReference>
<dbReference type="Pfam" id="PF00069">
    <property type="entry name" value="Pkinase"/>
    <property type="match status" value="1"/>
</dbReference>
<dbReference type="Proteomes" id="UP001642360">
    <property type="component" value="Unassembled WGS sequence"/>
</dbReference>
<reference evidence="4 5" key="1">
    <citation type="submission" date="2024-02" db="EMBL/GenBank/DDBJ databases">
        <authorList>
            <person name="Vignale AGUSTIN F."/>
            <person name="Sosa J E."/>
            <person name="Modenutti C."/>
        </authorList>
    </citation>
    <scope>NUCLEOTIDE SEQUENCE [LARGE SCALE GENOMIC DNA]</scope>
</reference>
<dbReference type="InterPro" id="IPR000719">
    <property type="entry name" value="Prot_kinase_dom"/>
</dbReference>
<dbReference type="PROSITE" id="PS50011">
    <property type="entry name" value="PROTEIN_KINASE_DOM"/>
    <property type="match status" value="1"/>
</dbReference>
<keyword evidence="2" id="KW-0067">ATP-binding</keyword>
<organism evidence="4 5">
    <name type="scientific">Ilex paraguariensis</name>
    <name type="common">yerba mate</name>
    <dbReference type="NCBI Taxonomy" id="185542"/>
    <lineage>
        <taxon>Eukaryota</taxon>
        <taxon>Viridiplantae</taxon>
        <taxon>Streptophyta</taxon>
        <taxon>Embryophyta</taxon>
        <taxon>Tracheophyta</taxon>
        <taxon>Spermatophyta</taxon>
        <taxon>Magnoliopsida</taxon>
        <taxon>eudicotyledons</taxon>
        <taxon>Gunneridae</taxon>
        <taxon>Pentapetalae</taxon>
        <taxon>asterids</taxon>
        <taxon>campanulids</taxon>
        <taxon>Aquifoliales</taxon>
        <taxon>Aquifoliaceae</taxon>
        <taxon>Ilex</taxon>
    </lineage>
</organism>
<comment type="caution">
    <text evidence="4">The sequence shown here is derived from an EMBL/GenBank/DDBJ whole genome shotgun (WGS) entry which is preliminary data.</text>
</comment>
<dbReference type="SUPFAM" id="SSF56112">
    <property type="entry name" value="Protein kinase-like (PK-like)"/>
    <property type="match status" value="1"/>
</dbReference>
<dbReference type="FunFam" id="3.30.200.20:FF:000604">
    <property type="entry name" value="Proline-rich receptor-like protein kinase PERK8"/>
    <property type="match status" value="1"/>
</dbReference>
<feature type="domain" description="Protein kinase" evidence="3">
    <location>
        <begin position="331"/>
        <end position="600"/>
    </location>
</feature>
<keyword evidence="1" id="KW-0547">Nucleotide-binding</keyword>
<name>A0ABC8UT41_9AQUA</name>
<dbReference type="GO" id="GO:0005524">
    <property type="term" value="F:ATP binding"/>
    <property type="evidence" value="ECO:0007669"/>
    <property type="project" value="UniProtKB-KW"/>
</dbReference>
<dbReference type="Gene3D" id="1.10.510.10">
    <property type="entry name" value="Transferase(Phosphotransferase) domain 1"/>
    <property type="match status" value="1"/>
</dbReference>
<evidence type="ECO:0000313" key="4">
    <source>
        <dbReference type="EMBL" id="CAK9184235.1"/>
    </source>
</evidence>
<dbReference type="PANTHER" id="PTHR27001:SF790">
    <property type="entry name" value="PROTEIN KINASE DOMAIN-CONTAINING PROTEIN"/>
    <property type="match status" value="1"/>
</dbReference>
<evidence type="ECO:0000256" key="2">
    <source>
        <dbReference type="ARBA" id="ARBA00022840"/>
    </source>
</evidence>
<dbReference type="Gene3D" id="3.30.200.20">
    <property type="entry name" value="Phosphorylase Kinase, domain 1"/>
    <property type="match status" value="1"/>
</dbReference>
<sequence>METQRVVVIQDASREVCLIAIKWIRHGLSLKPGDMLTLISILHQVNNPSTLSFVRAGKMLGYRSRVDSSIFGPNRKIVDDEVARIKEEYQNNEELTQISKIYETQKIKFNIEVDAGPSPKVVALEAAKKLRATWVILDRQMKKDKRYFLEKLSCGISRMKRDNNIEELRRPKAIETNRFSKERSRSNQVPYEEMLPGSLEAEDLFSIELCPTTSISSLGSTESASSTDGICSLHHDLKENRTKTMKETVRVADLYPSANIKEMSPIEAHGMSKDPNQMPGRSREDLMGSFPLQFEDELDNSLCTICKSRPPKIGWATEFSYADLQAATNGFSQENLIWKGENGAVFRGQLESTLTVAVKQQKDLSFQEEKKFRKEVQTLGKARHKNVVMLLGSCSEESHRLLVYEYVCNGSLDQHLAKQRSRPLTWEQRIKIAQGTSKGLNHLHENNIIHRDLQPRNIFLTHDHEPLLGGFGSSTTQNHPEESLDNRIIGTFGYLAPEYTENGKASTKTDVYSLGVVLLELISGRSTTDMRLEEKSLLGWARPLLKERQYHDVIDPKIAKSHDDQPLIWMVQVAEKCLSKDPQKRLSMDKVVSILEHITEGKTPVGIDLSVREISDTEGSIPSQMDCKVLTRKLKTENISTASSPDIRRSNTFTSANVFYLGKRVT</sequence>
<evidence type="ECO:0000256" key="1">
    <source>
        <dbReference type="ARBA" id="ARBA00022741"/>
    </source>
</evidence>
<protein>
    <recommendedName>
        <fullName evidence="3">Protein kinase domain-containing protein</fullName>
    </recommendedName>
</protein>
<gene>
    <name evidence="4" type="ORF">ILEXP_LOCUS54537</name>
</gene>
<keyword evidence="5" id="KW-1185">Reference proteome</keyword>